<dbReference type="NCBIfam" id="TIGR03361">
    <property type="entry name" value="VI_Rhs_Vgr"/>
    <property type="match status" value="1"/>
</dbReference>
<comment type="similarity">
    <text evidence="2">Belongs to the VgrG protein family.</text>
</comment>
<evidence type="ECO:0000259" key="5">
    <source>
        <dbReference type="Pfam" id="PF04717"/>
    </source>
</evidence>
<dbReference type="EMBL" id="NDXW01000001">
    <property type="protein sequence ID" value="RDH43459.1"/>
    <property type="molecule type" value="Genomic_DNA"/>
</dbReference>
<feature type="region of interest" description="Disordered" evidence="4">
    <location>
        <begin position="458"/>
        <end position="483"/>
    </location>
</feature>
<dbReference type="GO" id="GO:0005576">
    <property type="term" value="C:extracellular region"/>
    <property type="evidence" value="ECO:0007669"/>
    <property type="project" value="UniProtKB-SubCell"/>
</dbReference>
<dbReference type="InterPro" id="IPR006531">
    <property type="entry name" value="Gp5/Vgr_OB"/>
</dbReference>
<dbReference type="SUPFAM" id="SSF69279">
    <property type="entry name" value="Phage tail proteins"/>
    <property type="match status" value="2"/>
</dbReference>
<dbReference type="Pfam" id="PF15607">
    <property type="entry name" value="Ntox44"/>
    <property type="match status" value="1"/>
</dbReference>
<evidence type="ECO:0000259" key="6">
    <source>
        <dbReference type="Pfam" id="PF15607"/>
    </source>
</evidence>
<evidence type="ECO:0000313" key="8">
    <source>
        <dbReference type="EMBL" id="RDH43459.1"/>
    </source>
</evidence>
<dbReference type="Pfam" id="PF22178">
    <property type="entry name" value="Gp5_trimer_C"/>
    <property type="match status" value="1"/>
</dbReference>
<evidence type="ECO:0000256" key="2">
    <source>
        <dbReference type="ARBA" id="ARBA00005558"/>
    </source>
</evidence>
<dbReference type="Proteomes" id="UP000257039">
    <property type="component" value="Unassembled WGS sequence"/>
</dbReference>
<comment type="subcellular location">
    <subcellularLocation>
        <location evidence="1">Secreted</location>
    </subcellularLocation>
</comment>
<sequence>MKLGANRSVFLLEITGCHAELLVTEINGVEGISDPYSIELSLVSRHPELGELDLIRKTACITIRGEEEDRVIHGMVASLVEASPGNRYTEYTVKIVPKLWFLQYREDCRTYQKLTVPEIVEQVLIRAEFQKGIDFEFRLTEDYEKETYIVQFNESDLNFVSRLLEKEGVFYYFEHIADSHKLIFVDRNESLEPIVGDTLAFHMKTGMVPDEDCLDSLRQSVSDPIGKVVMRDYNFHKPSLNLEVEHTLGDPDAVEHIYPGNYKTLEAGQRYARIRCEMHQVKKEVVIVGGTYRTMLPGYTAEVVDHPVKVINKAYIINQVVHEGRQPQGSDEYAVGEGAYYRSRGVLTPKTTVYRPQQRHKAPKMPGKQTAVVTGPEGEEIYTDEYGRVKVQFKWDREGKLDENSSRWVRVMQTWAGDQWGSMVIPRIGQEVTIDYLNGDVNHPVVTGVVYHGRHQTPYKLPDHKTRSGFKTNSTPGGGGFNEFTFEDKKDQEVIMVTAEKDLDVRIKNDRREHIVGNNSVEIHQHDFKHIKQDQHIKVDQNHERVVKGDYHETVLDTRHLNVDGEHRIEAKDMNFKSGDKVVLESDTEITFVAGGSTITINQEGVFIDGKTIHVQGPSGQPLPVNIITPERPALAEESDDGNPLRKQPLRKTSKRPKASSSSSPSPTVLVNSFAGQKNLSENEPLELTKIDVNYAIKIHLTAPKESYPDELKEKKPTTRKSPYSNHLLQDKVVVEYHLDFEGKKNSDIDRLTADGAFTFWNDSEITIPLTKEKYDTLKNVFIWGQEYAAASFRTNDVAVGRLSIPRSSMHEMTINDRGRNFLILEADAECLESVVDYIAREVKDNQNNEVIEEIRKSLLKGEVNDAEWRWACKVHRDEGLPLPIYEGLCYLGYDEGGGEWDHKPRIRNVWGSSNRLGNSKDVYYYDMWSNFHYGFVGTVAGFDRETLISGGQLAQHFDGADFDALDDVFTQEGIDAKKMDRAELLEIIARNRDYFVYDYREKIWSGEAEQRKFIFEEYPKRNISIPEQFNSEGKISD</sequence>
<dbReference type="InterPro" id="IPR037026">
    <property type="entry name" value="Vgr_OB-fold_dom_sf"/>
</dbReference>
<dbReference type="Pfam" id="PF04717">
    <property type="entry name" value="Phage_base_V"/>
    <property type="match status" value="1"/>
</dbReference>
<gene>
    <name evidence="8" type="primary">tssI</name>
    <name evidence="8" type="ORF">B9G39_08420</name>
</gene>
<feature type="domain" description="Gp5/Type VI secretion system Vgr protein OB-fold" evidence="5">
    <location>
        <begin position="383"/>
        <end position="451"/>
    </location>
</feature>
<dbReference type="PANTHER" id="PTHR32305:SF15">
    <property type="entry name" value="PROTEIN RHSA-RELATED"/>
    <property type="match status" value="1"/>
</dbReference>
<reference evidence="8 9" key="1">
    <citation type="submission" date="2017-04" db="EMBL/GenBank/DDBJ databases">
        <title>Draft genome sequence of Zooshikella ganghwensis VG4 isolated from Red Sea sediments.</title>
        <authorList>
            <person name="Rehman Z."/>
            <person name="Alam I."/>
            <person name="Kamau A."/>
            <person name="Bajic V."/>
            <person name="Leiknes T."/>
        </authorList>
    </citation>
    <scope>NUCLEOTIDE SEQUENCE [LARGE SCALE GENOMIC DNA]</scope>
    <source>
        <strain evidence="8 9">VG4</strain>
    </source>
</reference>
<dbReference type="Gene3D" id="4.10.220.110">
    <property type="match status" value="1"/>
</dbReference>
<comment type="caution">
    <text evidence="8">The sequence shown here is derived from an EMBL/GenBank/DDBJ whole genome shotgun (WGS) entry which is preliminary data.</text>
</comment>
<evidence type="ECO:0000256" key="1">
    <source>
        <dbReference type="ARBA" id="ARBA00004613"/>
    </source>
</evidence>
<evidence type="ECO:0000313" key="9">
    <source>
        <dbReference type="Proteomes" id="UP000257039"/>
    </source>
</evidence>
<feature type="compositionally biased region" description="Basic residues" evidence="4">
    <location>
        <begin position="648"/>
        <end position="658"/>
    </location>
</feature>
<proteinExistence type="inferred from homology"/>
<dbReference type="InterPro" id="IPR054030">
    <property type="entry name" value="Gp5_Vgr_C"/>
</dbReference>
<name>A0A4P9VLM6_9GAMM</name>
<feature type="compositionally biased region" description="Low complexity" evidence="4">
    <location>
        <begin position="659"/>
        <end position="668"/>
    </location>
</feature>
<dbReference type="RefSeq" id="WP_094786785.1">
    <property type="nucleotide sequence ID" value="NZ_NDXW01000001.1"/>
</dbReference>
<dbReference type="InterPro" id="IPR028946">
    <property type="entry name" value="Ntox44"/>
</dbReference>
<dbReference type="SUPFAM" id="SSF69349">
    <property type="entry name" value="Phage fibre proteins"/>
    <property type="match status" value="1"/>
</dbReference>
<feature type="domain" description="Bacterial toxin 44" evidence="6">
    <location>
        <begin position="898"/>
        <end position="959"/>
    </location>
</feature>
<dbReference type="NCBIfam" id="TIGR01646">
    <property type="entry name" value="vgr_GE"/>
    <property type="match status" value="1"/>
</dbReference>
<dbReference type="Gene3D" id="2.40.50.230">
    <property type="entry name" value="Gp5 N-terminal domain"/>
    <property type="match status" value="1"/>
</dbReference>
<feature type="domain" description="Gp5/Type VI secretion system Vgr C-terminal trimerisation" evidence="7">
    <location>
        <begin position="468"/>
        <end position="572"/>
    </location>
</feature>
<accession>A0A4P9VLM6</accession>
<feature type="region of interest" description="Disordered" evidence="4">
    <location>
        <begin position="634"/>
        <end position="671"/>
    </location>
</feature>
<evidence type="ECO:0000256" key="3">
    <source>
        <dbReference type="ARBA" id="ARBA00022525"/>
    </source>
</evidence>
<dbReference type="SUPFAM" id="SSF69255">
    <property type="entry name" value="gp5 N-terminal domain-like"/>
    <property type="match status" value="1"/>
</dbReference>
<dbReference type="PANTHER" id="PTHR32305">
    <property type="match status" value="1"/>
</dbReference>
<keyword evidence="9" id="KW-1185">Reference proteome</keyword>
<evidence type="ECO:0000259" key="7">
    <source>
        <dbReference type="Pfam" id="PF22178"/>
    </source>
</evidence>
<evidence type="ECO:0000256" key="4">
    <source>
        <dbReference type="SAM" id="MobiDB-lite"/>
    </source>
</evidence>
<dbReference type="Gene3D" id="2.30.110.50">
    <property type="match status" value="1"/>
</dbReference>
<dbReference type="Pfam" id="PF05954">
    <property type="entry name" value="Phage_GPD"/>
    <property type="match status" value="1"/>
</dbReference>
<organism evidence="8 9">
    <name type="scientific">Zooshikella ganghwensis</name>
    <dbReference type="NCBI Taxonomy" id="202772"/>
    <lineage>
        <taxon>Bacteria</taxon>
        <taxon>Pseudomonadati</taxon>
        <taxon>Pseudomonadota</taxon>
        <taxon>Gammaproteobacteria</taxon>
        <taxon>Oceanospirillales</taxon>
        <taxon>Zooshikellaceae</taxon>
        <taxon>Zooshikella</taxon>
    </lineage>
</organism>
<dbReference type="InterPro" id="IPR050708">
    <property type="entry name" value="T6SS_VgrG/RHS"/>
</dbReference>
<protein>
    <submittedName>
        <fullName evidence="8">Type VI secretion system tip protein VgrG</fullName>
    </submittedName>
</protein>
<dbReference type="InterPro" id="IPR017847">
    <property type="entry name" value="T6SS_RhsGE_Vgr_subset"/>
</dbReference>
<dbReference type="Gene3D" id="3.55.50.10">
    <property type="entry name" value="Baseplate protein-like domains"/>
    <property type="match status" value="1"/>
</dbReference>
<dbReference type="InterPro" id="IPR006533">
    <property type="entry name" value="T6SS_Vgr_RhsGE"/>
</dbReference>
<dbReference type="AlphaFoldDB" id="A0A4P9VLM6"/>
<keyword evidence="3" id="KW-0964">Secreted</keyword>